<evidence type="ECO:0000313" key="2">
    <source>
        <dbReference type="Proteomes" id="UP001152622"/>
    </source>
</evidence>
<gene>
    <name evidence="1" type="ORF">SKAU_G00085480</name>
</gene>
<sequence length="67" mass="7183">MIRRSVYESLFVGGHGAGCPGSGGDLGAIPSADVSLGSALWPRASEPAPPTTRYRPVCRPWEWDLRD</sequence>
<reference evidence="1" key="1">
    <citation type="journal article" date="2023" name="Science">
        <title>Genome structures resolve the early diversification of teleost fishes.</title>
        <authorList>
            <person name="Parey E."/>
            <person name="Louis A."/>
            <person name="Montfort J."/>
            <person name="Bouchez O."/>
            <person name="Roques C."/>
            <person name="Iampietro C."/>
            <person name="Lluch J."/>
            <person name="Castinel A."/>
            <person name="Donnadieu C."/>
            <person name="Desvignes T."/>
            <person name="Floi Bucao C."/>
            <person name="Jouanno E."/>
            <person name="Wen M."/>
            <person name="Mejri S."/>
            <person name="Dirks R."/>
            <person name="Jansen H."/>
            <person name="Henkel C."/>
            <person name="Chen W.J."/>
            <person name="Zahm M."/>
            <person name="Cabau C."/>
            <person name="Klopp C."/>
            <person name="Thompson A.W."/>
            <person name="Robinson-Rechavi M."/>
            <person name="Braasch I."/>
            <person name="Lecointre G."/>
            <person name="Bobe J."/>
            <person name="Postlethwait J.H."/>
            <person name="Berthelot C."/>
            <person name="Roest Crollius H."/>
            <person name="Guiguen Y."/>
        </authorList>
    </citation>
    <scope>NUCLEOTIDE SEQUENCE</scope>
    <source>
        <strain evidence="1">WJC10195</strain>
    </source>
</reference>
<dbReference type="AlphaFoldDB" id="A0A9Q1J3Q6"/>
<proteinExistence type="predicted"/>
<protein>
    <submittedName>
        <fullName evidence="1">Uncharacterized protein</fullName>
    </submittedName>
</protein>
<comment type="caution">
    <text evidence="1">The sequence shown here is derived from an EMBL/GenBank/DDBJ whole genome shotgun (WGS) entry which is preliminary data.</text>
</comment>
<name>A0A9Q1J3Q6_SYNKA</name>
<accession>A0A9Q1J3Q6</accession>
<keyword evidence="2" id="KW-1185">Reference proteome</keyword>
<organism evidence="1 2">
    <name type="scientific">Synaphobranchus kaupii</name>
    <name type="common">Kaup's arrowtooth eel</name>
    <dbReference type="NCBI Taxonomy" id="118154"/>
    <lineage>
        <taxon>Eukaryota</taxon>
        <taxon>Metazoa</taxon>
        <taxon>Chordata</taxon>
        <taxon>Craniata</taxon>
        <taxon>Vertebrata</taxon>
        <taxon>Euteleostomi</taxon>
        <taxon>Actinopterygii</taxon>
        <taxon>Neopterygii</taxon>
        <taxon>Teleostei</taxon>
        <taxon>Anguilliformes</taxon>
        <taxon>Synaphobranchidae</taxon>
        <taxon>Synaphobranchus</taxon>
    </lineage>
</organism>
<dbReference type="EMBL" id="JAINUF010000003">
    <property type="protein sequence ID" value="KAJ8368520.1"/>
    <property type="molecule type" value="Genomic_DNA"/>
</dbReference>
<dbReference type="Proteomes" id="UP001152622">
    <property type="component" value="Chromosome 3"/>
</dbReference>
<evidence type="ECO:0000313" key="1">
    <source>
        <dbReference type="EMBL" id="KAJ8368520.1"/>
    </source>
</evidence>